<dbReference type="Proteomes" id="UP001407405">
    <property type="component" value="Unassembled WGS sequence"/>
</dbReference>
<dbReference type="EMBL" id="JBCITM010000019">
    <property type="protein sequence ID" value="MEN1761639.1"/>
    <property type="molecule type" value="Genomic_DNA"/>
</dbReference>
<dbReference type="PROSITE" id="PS50977">
    <property type="entry name" value="HTH_TETR_2"/>
    <property type="match status" value="1"/>
</dbReference>
<keyword evidence="5" id="KW-1185">Reference proteome</keyword>
<feature type="DNA-binding region" description="H-T-H motif" evidence="2">
    <location>
        <begin position="27"/>
        <end position="46"/>
    </location>
</feature>
<dbReference type="PANTHER" id="PTHR43479">
    <property type="entry name" value="ACREF/ENVCD OPERON REPRESSOR-RELATED"/>
    <property type="match status" value="1"/>
</dbReference>
<comment type="caution">
    <text evidence="4">The sequence shown here is derived from an EMBL/GenBank/DDBJ whole genome shotgun (WGS) entry which is preliminary data.</text>
</comment>
<dbReference type="PRINTS" id="PR00455">
    <property type="entry name" value="HTHTETR"/>
</dbReference>
<gene>
    <name evidence="4" type="ORF">AAIG11_14220</name>
</gene>
<reference evidence="4 5" key="1">
    <citation type="submission" date="2024-04" db="EMBL/GenBank/DDBJ databases">
        <title>Genome sequencing and metabolic network reconstruction of aminoacids and betaine degradation by Anoxynatronum sibiricum.</title>
        <authorList>
            <person name="Detkova E.N."/>
            <person name="Boltjanskaja Y.V."/>
            <person name="Mardanov A.V."/>
            <person name="Kevbrin V."/>
        </authorList>
    </citation>
    <scope>NUCLEOTIDE SEQUENCE [LARGE SCALE GENOMIC DNA]</scope>
    <source>
        <strain evidence="4 5">Z-7981</strain>
    </source>
</reference>
<evidence type="ECO:0000313" key="4">
    <source>
        <dbReference type="EMBL" id="MEN1761639.1"/>
    </source>
</evidence>
<dbReference type="Gene3D" id="1.10.10.60">
    <property type="entry name" value="Homeodomain-like"/>
    <property type="match status" value="1"/>
</dbReference>
<dbReference type="InterPro" id="IPR009057">
    <property type="entry name" value="Homeodomain-like_sf"/>
</dbReference>
<dbReference type="PROSITE" id="PS01081">
    <property type="entry name" value="HTH_TETR_1"/>
    <property type="match status" value="1"/>
</dbReference>
<proteinExistence type="predicted"/>
<sequence length="194" mass="22779">MREHESAERIKRVSMKLFNDKGYEATTIRDICNEIGITAPSFYYYFDSKELLYLQMIKECEALHQAVITEAIDNCPSQIAEDRLKYIFEALLKFYRDHPDPYTFLLRNTLFPVASMKEKIREMSNIWKVQFSEQIAGFVESSQKRRMPKLEAAGLIKSYHRFIVGYVLQLVNGLLEPTDDVAEEAWNLYWNGIK</sequence>
<dbReference type="Gene3D" id="1.10.357.10">
    <property type="entry name" value="Tetracycline Repressor, domain 2"/>
    <property type="match status" value="1"/>
</dbReference>
<evidence type="ECO:0000259" key="3">
    <source>
        <dbReference type="PROSITE" id="PS50977"/>
    </source>
</evidence>
<feature type="domain" description="HTH tetR-type" evidence="3">
    <location>
        <begin position="4"/>
        <end position="64"/>
    </location>
</feature>
<evidence type="ECO:0000256" key="1">
    <source>
        <dbReference type="ARBA" id="ARBA00023125"/>
    </source>
</evidence>
<dbReference type="InterPro" id="IPR001647">
    <property type="entry name" value="HTH_TetR"/>
</dbReference>
<dbReference type="PANTHER" id="PTHR43479:SF11">
    <property type="entry name" value="ACREF_ENVCD OPERON REPRESSOR-RELATED"/>
    <property type="match status" value="1"/>
</dbReference>
<accession>A0ABU9VX26</accession>
<evidence type="ECO:0000313" key="5">
    <source>
        <dbReference type="Proteomes" id="UP001407405"/>
    </source>
</evidence>
<dbReference type="InterPro" id="IPR050624">
    <property type="entry name" value="HTH-type_Tx_Regulator"/>
</dbReference>
<dbReference type="Pfam" id="PF00440">
    <property type="entry name" value="TetR_N"/>
    <property type="match status" value="1"/>
</dbReference>
<dbReference type="InterPro" id="IPR023772">
    <property type="entry name" value="DNA-bd_HTH_TetR-type_CS"/>
</dbReference>
<name>A0ABU9VX26_9CLOT</name>
<dbReference type="SUPFAM" id="SSF46689">
    <property type="entry name" value="Homeodomain-like"/>
    <property type="match status" value="1"/>
</dbReference>
<evidence type="ECO:0000256" key="2">
    <source>
        <dbReference type="PROSITE-ProRule" id="PRU00335"/>
    </source>
</evidence>
<protein>
    <submittedName>
        <fullName evidence="4">TetR/AcrR family transcriptional regulator</fullName>
    </submittedName>
</protein>
<organism evidence="4 5">
    <name type="scientific">Anoxynatronum sibiricum</name>
    <dbReference type="NCBI Taxonomy" id="210623"/>
    <lineage>
        <taxon>Bacteria</taxon>
        <taxon>Bacillati</taxon>
        <taxon>Bacillota</taxon>
        <taxon>Clostridia</taxon>
        <taxon>Eubacteriales</taxon>
        <taxon>Clostridiaceae</taxon>
        <taxon>Anoxynatronum</taxon>
    </lineage>
</organism>
<keyword evidence="1 2" id="KW-0238">DNA-binding</keyword>